<organism evidence="9 10">
    <name type="scientific">Chitinophaga defluvii</name>
    <dbReference type="NCBI Taxonomy" id="3163343"/>
    <lineage>
        <taxon>Bacteria</taxon>
        <taxon>Pseudomonadati</taxon>
        <taxon>Bacteroidota</taxon>
        <taxon>Chitinophagia</taxon>
        <taxon>Chitinophagales</taxon>
        <taxon>Chitinophagaceae</taxon>
        <taxon>Chitinophaga</taxon>
    </lineage>
</organism>
<reference evidence="9 10" key="1">
    <citation type="submission" date="2024-06" db="EMBL/GenBank/DDBJ databases">
        <title>Chitinophaga defluvii sp. nov., isolated from municipal sewage.</title>
        <authorList>
            <person name="Zhang L."/>
        </authorList>
    </citation>
    <scope>NUCLEOTIDE SEQUENCE [LARGE SCALE GENOMIC DNA]</scope>
    <source>
        <strain evidence="9 10">H8</strain>
    </source>
</reference>
<evidence type="ECO:0000313" key="10">
    <source>
        <dbReference type="Proteomes" id="UP001549749"/>
    </source>
</evidence>
<evidence type="ECO:0000259" key="8">
    <source>
        <dbReference type="PROSITE" id="PS51379"/>
    </source>
</evidence>
<dbReference type="PROSITE" id="PS00198">
    <property type="entry name" value="4FE4S_FER_1"/>
    <property type="match status" value="1"/>
</dbReference>
<evidence type="ECO:0000256" key="2">
    <source>
        <dbReference type="ARBA" id="ARBA00022485"/>
    </source>
</evidence>
<dbReference type="Pfam" id="PF02589">
    <property type="entry name" value="LUD_dom"/>
    <property type="match status" value="1"/>
</dbReference>
<keyword evidence="5" id="KW-0249">Electron transport</keyword>
<keyword evidence="3" id="KW-0479">Metal-binding</keyword>
<keyword evidence="10" id="KW-1185">Reference proteome</keyword>
<dbReference type="InterPro" id="IPR004452">
    <property type="entry name" value="LutB/LldF"/>
</dbReference>
<dbReference type="Gene3D" id="3.40.50.10420">
    <property type="entry name" value="NagB/RpiA/CoA transferase-like"/>
    <property type="match status" value="1"/>
</dbReference>
<evidence type="ECO:0000256" key="5">
    <source>
        <dbReference type="ARBA" id="ARBA00022982"/>
    </source>
</evidence>
<evidence type="ECO:0000256" key="1">
    <source>
        <dbReference type="ARBA" id="ARBA00022448"/>
    </source>
</evidence>
<gene>
    <name evidence="9" type="ORF">ABR189_04320</name>
</gene>
<dbReference type="PROSITE" id="PS51379">
    <property type="entry name" value="4FE4S_FER_2"/>
    <property type="match status" value="1"/>
</dbReference>
<dbReference type="PANTHER" id="PTHR47153:SF2">
    <property type="entry name" value="LACTATE UTILIZATION PROTEIN B"/>
    <property type="match status" value="1"/>
</dbReference>
<keyword evidence="2" id="KW-0004">4Fe-4S</keyword>
<proteinExistence type="predicted"/>
<dbReference type="Proteomes" id="UP001549749">
    <property type="component" value="Unassembled WGS sequence"/>
</dbReference>
<dbReference type="EMBL" id="JBEXAC010000001">
    <property type="protein sequence ID" value="MET6996575.1"/>
    <property type="molecule type" value="Genomic_DNA"/>
</dbReference>
<feature type="domain" description="4Fe-4S ferredoxin-type" evidence="8">
    <location>
        <begin position="296"/>
        <end position="326"/>
    </location>
</feature>
<dbReference type="Pfam" id="PF13183">
    <property type="entry name" value="Fer4_8"/>
    <property type="match status" value="1"/>
</dbReference>
<dbReference type="InterPro" id="IPR017900">
    <property type="entry name" value="4Fe4S_Fe_S_CS"/>
</dbReference>
<keyword evidence="6" id="KW-0408">Iron</keyword>
<dbReference type="Pfam" id="PF11870">
    <property type="entry name" value="LutB_C"/>
    <property type="match status" value="1"/>
</dbReference>
<dbReference type="InterPro" id="IPR024569">
    <property type="entry name" value="LutB_C"/>
</dbReference>
<keyword evidence="1" id="KW-0813">Transport</keyword>
<evidence type="ECO:0000256" key="3">
    <source>
        <dbReference type="ARBA" id="ARBA00022723"/>
    </source>
</evidence>
<evidence type="ECO:0000256" key="6">
    <source>
        <dbReference type="ARBA" id="ARBA00023004"/>
    </source>
</evidence>
<dbReference type="InterPro" id="IPR003741">
    <property type="entry name" value="LUD_dom"/>
</dbReference>
<evidence type="ECO:0000256" key="7">
    <source>
        <dbReference type="ARBA" id="ARBA00023014"/>
    </source>
</evidence>
<sequence length="459" mass="51789">MNHTIQDHSSLADHFNENEPRVNWHDETLWWVRQKRDRMAWSIPEWEALREAASQIKNNVLGNLHGYLEEFERNAQQNGAVVHWAADAAEHNRIVLELLKQHGVKRMVKSKSMLTEECHLNPYLAENGIEVIDTDLGERIVQLAKEPPSHIVLPCIHKKKEEIGELFHEHLGTPAGNADPQFLTAAARQHLRKEFLQSNAAITGVNFAVASTGEMVICTNEGNADMGAHLADIHIACMGIEKIVPQRHHLGVFLRLLARSATGQPITTYSSHFRQPRKGQQLHIVLVDNGRTKQLGREDFRNSLKCIRCAACMNTCPVYRRSGGHSYHNAIAGPIGSILAPNLDMREYADLPFASTLCGSCSNVCPVKIDIHQQLYKWRQVLVKEGYTATSKKVGMKMMNTVLSSPGTYKTAGKMGRWVLRAFPGMVNNKLNPWYKQREMPEAPKTSFADWYKKNKGSK</sequence>
<dbReference type="PANTHER" id="PTHR47153">
    <property type="entry name" value="LACTATE UTILIZATION PROTEIN B"/>
    <property type="match status" value="1"/>
</dbReference>
<evidence type="ECO:0000256" key="4">
    <source>
        <dbReference type="ARBA" id="ARBA00022737"/>
    </source>
</evidence>
<keyword evidence="7" id="KW-0411">Iron-sulfur</keyword>
<keyword evidence="4" id="KW-0677">Repeat</keyword>
<dbReference type="InterPro" id="IPR024185">
    <property type="entry name" value="FTHF_cligase-like_sf"/>
</dbReference>
<dbReference type="SUPFAM" id="SSF46548">
    <property type="entry name" value="alpha-helical ferredoxin"/>
    <property type="match status" value="1"/>
</dbReference>
<protein>
    <submittedName>
        <fullName evidence="9">Lactate utilization protein B</fullName>
    </submittedName>
</protein>
<dbReference type="Gene3D" id="1.10.1060.10">
    <property type="entry name" value="Alpha-helical ferredoxin"/>
    <property type="match status" value="1"/>
</dbReference>
<dbReference type="InterPro" id="IPR017896">
    <property type="entry name" value="4Fe4S_Fe-S-bd"/>
</dbReference>
<evidence type="ECO:0000313" key="9">
    <source>
        <dbReference type="EMBL" id="MET6996575.1"/>
    </source>
</evidence>
<name>A0ABV2T2J2_9BACT</name>
<dbReference type="RefSeq" id="WP_354659217.1">
    <property type="nucleotide sequence ID" value="NZ_JBEXAC010000001.1"/>
</dbReference>
<dbReference type="InterPro" id="IPR037171">
    <property type="entry name" value="NagB/RpiA_transferase-like"/>
</dbReference>
<accession>A0ABV2T2J2</accession>
<dbReference type="SUPFAM" id="SSF100950">
    <property type="entry name" value="NagB/RpiA/CoA transferase-like"/>
    <property type="match status" value="1"/>
</dbReference>
<comment type="caution">
    <text evidence="9">The sequence shown here is derived from an EMBL/GenBank/DDBJ whole genome shotgun (WGS) entry which is preliminary data.</text>
</comment>
<dbReference type="InterPro" id="IPR009051">
    <property type="entry name" value="Helical_ferredxn"/>
</dbReference>